<dbReference type="Proteomes" id="UP000199011">
    <property type="component" value="Unassembled WGS sequence"/>
</dbReference>
<evidence type="ECO:0000313" key="1">
    <source>
        <dbReference type="EMBL" id="SFO02847.1"/>
    </source>
</evidence>
<keyword evidence="2" id="KW-1185">Reference proteome</keyword>
<name>A0A1I5DUH3_9GAMM</name>
<dbReference type="AlphaFoldDB" id="A0A1I5DUH3"/>
<protein>
    <recommendedName>
        <fullName evidence="3">Phage protein</fullName>
    </recommendedName>
</protein>
<dbReference type="STRING" id="53341.SAMN05421579_14621"/>
<organism evidence="1 2">
    <name type="scientific">Xenorhabdus japonica</name>
    <dbReference type="NCBI Taxonomy" id="53341"/>
    <lineage>
        <taxon>Bacteria</taxon>
        <taxon>Pseudomonadati</taxon>
        <taxon>Pseudomonadota</taxon>
        <taxon>Gammaproteobacteria</taxon>
        <taxon>Enterobacterales</taxon>
        <taxon>Morganellaceae</taxon>
        <taxon>Xenorhabdus</taxon>
    </lineage>
</organism>
<proteinExistence type="predicted"/>
<sequence length="77" mass="8660">MMKNTLEDLNNHLFAQLERLSDEDLSDKVLEMEIRRANAISDVATQIVSNGHLALKVQKALGNHEIKSAPKYLEGRS</sequence>
<accession>A0A1I5DUH3</accession>
<evidence type="ECO:0008006" key="3">
    <source>
        <dbReference type="Google" id="ProtNLM"/>
    </source>
</evidence>
<gene>
    <name evidence="1" type="ORF">SAMN05421579_14621</name>
</gene>
<reference evidence="2" key="1">
    <citation type="submission" date="2016-10" db="EMBL/GenBank/DDBJ databases">
        <authorList>
            <person name="Varghese N."/>
            <person name="Submissions S."/>
        </authorList>
    </citation>
    <scope>NUCLEOTIDE SEQUENCE [LARGE SCALE GENOMIC DNA]</scope>
    <source>
        <strain evidence="2">DSM 16522</strain>
    </source>
</reference>
<evidence type="ECO:0000313" key="2">
    <source>
        <dbReference type="Proteomes" id="UP000199011"/>
    </source>
</evidence>
<dbReference type="EMBL" id="FOVO01000046">
    <property type="protein sequence ID" value="SFO02847.1"/>
    <property type="molecule type" value="Genomic_DNA"/>
</dbReference>
<dbReference type="RefSeq" id="WP_245737419.1">
    <property type="nucleotide sequence ID" value="NZ_CAWRAH010000092.1"/>
</dbReference>